<proteinExistence type="predicted"/>
<reference evidence="1 2" key="1">
    <citation type="submission" date="2023-07" db="EMBL/GenBank/DDBJ databases">
        <title>Genomic Encyclopedia of Type Strains, Phase IV (KMG-IV): sequencing the most valuable type-strain genomes for metagenomic binning, comparative biology and taxonomic classification.</title>
        <authorList>
            <person name="Goeker M."/>
        </authorList>
    </citation>
    <scope>NUCLEOTIDE SEQUENCE [LARGE SCALE GENOMIC DNA]</scope>
    <source>
        <strain evidence="1 2">DSM 338</strain>
    </source>
</reference>
<dbReference type="Proteomes" id="UP001245370">
    <property type="component" value="Unassembled WGS sequence"/>
</dbReference>
<comment type="caution">
    <text evidence="1">The sequence shown here is derived from an EMBL/GenBank/DDBJ whole genome shotgun (WGS) entry which is preliminary data.</text>
</comment>
<evidence type="ECO:0000313" key="2">
    <source>
        <dbReference type="Proteomes" id="UP001245370"/>
    </source>
</evidence>
<accession>A0ABU1KNI4</accession>
<evidence type="ECO:0000313" key="1">
    <source>
        <dbReference type="EMBL" id="MDR6336171.1"/>
    </source>
</evidence>
<organism evidence="1 2">
    <name type="scientific">Xanthobacter flavus</name>
    <dbReference type="NCBI Taxonomy" id="281"/>
    <lineage>
        <taxon>Bacteria</taxon>
        <taxon>Pseudomonadati</taxon>
        <taxon>Pseudomonadota</taxon>
        <taxon>Alphaproteobacteria</taxon>
        <taxon>Hyphomicrobiales</taxon>
        <taxon>Xanthobacteraceae</taxon>
        <taxon>Xanthobacter</taxon>
    </lineage>
</organism>
<gene>
    <name evidence="1" type="ORF">GGQ86_004669</name>
</gene>
<keyword evidence="2" id="KW-1185">Reference proteome</keyword>
<sequence length="36" mass="4083">MGWRGKSGGEVKDDPIRIDICKASNVYLHDNDITYD</sequence>
<dbReference type="EMBL" id="JAVDPY010000010">
    <property type="protein sequence ID" value="MDR6336171.1"/>
    <property type="molecule type" value="Genomic_DNA"/>
</dbReference>
<protein>
    <submittedName>
        <fullName evidence="1">Uncharacterized protein</fullName>
    </submittedName>
</protein>
<name>A0ABU1KNI4_XANFL</name>